<feature type="domain" description="DNA polymerase III delta N-terminal" evidence="9">
    <location>
        <begin position="17"/>
        <end position="127"/>
    </location>
</feature>
<reference evidence="10 11" key="1">
    <citation type="submission" date="2019-05" db="EMBL/GenBank/DDBJ databases">
        <title>Draft Whole-Genome sequence of the green sulfur bacterium Prosthecochloris vibrioformis DSM 260.</title>
        <authorList>
            <person name="Meyer T.E."/>
            <person name="Kyndt J.A."/>
        </authorList>
    </citation>
    <scope>NUCLEOTIDE SEQUENCE [LARGE SCALE GENOMIC DNA]</scope>
    <source>
        <strain evidence="10 11">DSM 260</strain>
    </source>
</reference>
<organism evidence="10 11">
    <name type="scientific">Prosthecochloris vibrioformis</name>
    <name type="common">Chlorobium vibrioforme</name>
    <dbReference type="NCBI Taxonomy" id="1098"/>
    <lineage>
        <taxon>Bacteria</taxon>
        <taxon>Pseudomonadati</taxon>
        <taxon>Chlorobiota</taxon>
        <taxon>Chlorobiia</taxon>
        <taxon>Chlorobiales</taxon>
        <taxon>Chlorobiaceae</taxon>
        <taxon>Prosthecochloris</taxon>
    </lineage>
</organism>
<comment type="similarity">
    <text evidence="7">Belongs to the DNA polymerase HolA subunit family.</text>
</comment>
<dbReference type="InterPro" id="IPR010372">
    <property type="entry name" value="DNA_pol3_delta_N"/>
</dbReference>
<name>A0A5C4S3T6_PROVB</name>
<dbReference type="GO" id="GO:0003887">
    <property type="term" value="F:DNA-directed DNA polymerase activity"/>
    <property type="evidence" value="ECO:0007669"/>
    <property type="project" value="UniProtKB-KW"/>
</dbReference>
<dbReference type="InterPro" id="IPR005790">
    <property type="entry name" value="DNA_polIII_delta"/>
</dbReference>
<dbReference type="Pfam" id="PF06144">
    <property type="entry name" value="DNA_pol3_delta"/>
    <property type="match status" value="1"/>
</dbReference>
<dbReference type="Gene3D" id="1.20.272.10">
    <property type="match status" value="1"/>
</dbReference>
<keyword evidence="4 10" id="KW-0548">Nucleotidyltransferase</keyword>
<keyword evidence="6" id="KW-0239">DNA-directed DNA polymerase</keyword>
<dbReference type="EC" id="2.7.7.7" evidence="1"/>
<evidence type="ECO:0000256" key="8">
    <source>
        <dbReference type="ARBA" id="ARBA00049244"/>
    </source>
</evidence>
<dbReference type="Proteomes" id="UP000309544">
    <property type="component" value="Unassembled WGS sequence"/>
</dbReference>
<dbReference type="SUPFAM" id="SSF52540">
    <property type="entry name" value="P-loop containing nucleoside triphosphate hydrolases"/>
    <property type="match status" value="1"/>
</dbReference>
<evidence type="ECO:0000256" key="6">
    <source>
        <dbReference type="ARBA" id="ARBA00022932"/>
    </source>
</evidence>
<dbReference type="SUPFAM" id="SSF48019">
    <property type="entry name" value="post-AAA+ oligomerization domain-like"/>
    <property type="match status" value="1"/>
</dbReference>
<dbReference type="PANTHER" id="PTHR34388:SF1">
    <property type="entry name" value="DNA POLYMERASE III SUBUNIT DELTA"/>
    <property type="match status" value="1"/>
</dbReference>
<dbReference type="Gene3D" id="3.40.50.300">
    <property type="entry name" value="P-loop containing nucleotide triphosphate hydrolases"/>
    <property type="match status" value="1"/>
</dbReference>
<comment type="caution">
    <text evidence="10">The sequence shown here is derived from an EMBL/GenBank/DDBJ whole genome shotgun (WGS) entry which is preliminary data.</text>
</comment>
<dbReference type="Gene3D" id="1.10.8.60">
    <property type="match status" value="1"/>
</dbReference>
<keyword evidence="11" id="KW-1185">Reference proteome</keyword>
<dbReference type="NCBIfam" id="TIGR01128">
    <property type="entry name" value="holA"/>
    <property type="match status" value="1"/>
</dbReference>
<dbReference type="AlphaFoldDB" id="A0A5C4S3T6"/>
<dbReference type="InterPro" id="IPR027417">
    <property type="entry name" value="P-loop_NTPase"/>
</dbReference>
<accession>A0A5C4S3T6</accession>
<sequence>MQKLRKHITSGNLAPLYFLFGPESFLKEEAAGLVRGRAFPTEDEAALNTTILHGQDVTLGEIVSRASEFPMFTERKLLIVRYFNKFRKAGSTAQQKQHIEQFARYCKNPSVSTILILDTDEIDRKEQKKQPWKDLEPFRHDFPLVKNPEPFAAERAKSFGWEFEPDALNALCAYIEPSAREISREVEKLVMFCSAKRKKGGIKAGDVLECVGISKQYNVFELEKAIAAKNLRQSSGIALMIMEQEGNKEGLMNIVRYLTTFWLRVWKMHAPGVHQQPLSETAKMLGMYGRQEFFAKNYLDYSRRFTLGETESALLSLAKTDRALKGLEPYPDERFLLLRMMQEMLTS</sequence>
<evidence type="ECO:0000256" key="7">
    <source>
        <dbReference type="ARBA" id="ARBA00034754"/>
    </source>
</evidence>
<dbReference type="PANTHER" id="PTHR34388">
    <property type="entry name" value="DNA POLYMERASE III SUBUNIT DELTA"/>
    <property type="match status" value="1"/>
</dbReference>
<proteinExistence type="inferred from homology"/>
<dbReference type="RefSeq" id="WP_139626079.1">
    <property type="nucleotide sequence ID" value="NZ_VDCI01000001.1"/>
</dbReference>
<evidence type="ECO:0000256" key="3">
    <source>
        <dbReference type="ARBA" id="ARBA00022679"/>
    </source>
</evidence>
<comment type="catalytic activity">
    <reaction evidence="8">
        <text>DNA(n) + a 2'-deoxyribonucleoside 5'-triphosphate = DNA(n+1) + diphosphate</text>
        <dbReference type="Rhea" id="RHEA:22508"/>
        <dbReference type="Rhea" id="RHEA-COMP:17339"/>
        <dbReference type="Rhea" id="RHEA-COMP:17340"/>
        <dbReference type="ChEBI" id="CHEBI:33019"/>
        <dbReference type="ChEBI" id="CHEBI:61560"/>
        <dbReference type="ChEBI" id="CHEBI:173112"/>
        <dbReference type="EC" id="2.7.7.7"/>
    </reaction>
</comment>
<evidence type="ECO:0000313" key="11">
    <source>
        <dbReference type="Proteomes" id="UP000309544"/>
    </source>
</evidence>
<dbReference type="GO" id="GO:0009360">
    <property type="term" value="C:DNA polymerase III complex"/>
    <property type="evidence" value="ECO:0007669"/>
    <property type="project" value="InterPro"/>
</dbReference>
<dbReference type="GO" id="GO:0003677">
    <property type="term" value="F:DNA binding"/>
    <property type="evidence" value="ECO:0007669"/>
    <property type="project" value="InterPro"/>
</dbReference>
<keyword evidence="3 10" id="KW-0808">Transferase</keyword>
<evidence type="ECO:0000256" key="4">
    <source>
        <dbReference type="ARBA" id="ARBA00022695"/>
    </source>
</evidence>
<evidence type="ECO:0000256" key="2">
    <source>
        <dbReference type="ARBA" id="ARBA00017703"/>
    </source>
</evidence>
<evidence type="ECO:0000313" key="10">
    <source>
        <dbReference type="EMBL" id="TNJ37858.1"/>
    </source>
</evidence>
<keyword evidence="5" id="KW-0235">DNA replication</keyword>
<gene>
    <name evidence="10" type="primary">holA</name>
    <name evidence="10" type="ORF">FGF68_01380</name>
</gene>
<evidence type="ECO:0000256" key="5">
    <source>
        <dbReference type="ARBA" id="ARBA00022705"/>
    </source>
</evidence>
<protein>
    <recommendedName>
        <fullName evidence="2">DNA polymerase III subunit delta</fullName>
        <ecNumber evidence="1">2.7.7.7</ecNumber>
    </recommendedName>
</protein>
<dbReference type="InterPro" id="IPR008921">
    <property type="entry name" value="DNA_pol3_clamp-load_cplx_C"/>
</dbReference>
<evidence type="ECO:0000259" key="9">
    <source>
        <dbReference type="Pfam" id="PF06144"/>
    </source>
</evidence>
<dbReference type="GO" id="GO:0006261">
    <property type="term" value="P:DNA-templated DNA replication"/>
    <property type="evidence" value="ECO:0007669"/>
    <property type="project" value="TreeGrafter"/>
</dbReference>
<evidence type="ECO:0000256" key="1">
    <source>
        <dbReference type="ARBA" id="ARBA00012417"/>
    </source>
</evidence>
<dbReference type="EMBL" id="VDCI01000001">
    <property type="protein sequence ID" value="TNJ37858.1"/>
    <property type="molecule type" value="Genomic_DNA"/>
</dbReference>